<dbReference type="EMBL" id="JBEPMO010000001">
    <property type="protein sequence ID" value="MET3730632.1"/>
    <property type="molecule type" value="Genomic_DNA"/>
</dbReference>
<organism evidence="1 2">
    <name type="scientific">Moheibacter stercoris</name>
    <dbReference type="NCBI Taxonomy" id="1628251"/>
    <lineage>
        <taxon>Bacteria</taxon>
        <taxon>Pseudomonadati</taxon>
        <taxon>Bacteroidota</taxon>
        <taxon>Flavobacteriia</taxon>
        <taxon>Flavobacteriales</taxon>
        <taxon>Weeksellaceae</taxon>
        <taxon>Moheibacter</taxon>
    </lineage>
</organism>
<dbReference type="Proteomes" id="UP001549146">
    <property type="component" value="Unassembled WGS sequence"/>
</dbReference>
<sequence length="60" mass="6697">MNTINIEKILTPNNFFGVGDAFYTTSFIGGEIPRRCMDSFFALGYNADIDFEAKEIPLGI</sequence>
<accession>A0ABV2LPX6</accession>
<gene>
    <name evidence="1" type="ORF">ABID46_000184</name>
</gene>
<evidence type="ECO:0000313" key="2">
    <source>
        <dbReference type="Proteomes" id="UP001549146"/>
    </source>
</evidence>
<evidence type="ECO:0000313" key="1">
    <source>
        <dbReference type="EMBL" id="MET3730632.1"/>
    </source>
</evidence>
<keyword evidence="2" id="KW-1185">Reference proteome</keyword>
<comment type="caution">
    <text evidence="1">The sequence shown here is derived from an EMBL/GenBank/DDBJ whole genome shotgun (WGS) entry which is preliminary data.</text>
</comment>
<name>A0ABV2LPX6_9FLAO</name>
<proteinExistence type="predicted"/>
<protein>
    <submittedName>
        <fullName evidence="1">Uncharacterized protein</fullName>
    </submittedName>
</protein>
<reference evidence="1 2" key="1">
    <citation type="submission" date="2024-06" db="EMBL/GenBank/DDBJ databases">
        <title>Genomic Encyclopedia of Type Strains, Phase IV (KMG-IV): sequencing the most valuable type-strain genomes for metagenomic binning, comparative biology and taxonomic classification.</title>
        <authorList>
            <person name="Goeker M."/>
        </authorList>
    </citation>
    <scope>NUCLEOTIDE SEQUENCE [LARGE SCALE GENOMIC DNA]</scope>
    <source>
        <strain evidence="1 2">DSM 29388</strain>
    </source>
</reference>
<dbReference type="RefSeq" id="WP_354505821.1">
    <property type="nucleotide sequence ID" value="NZ_JBEPMO010000001.1"/>
</dbReference>